<accession>A0A2H1FEK6</accession>
<dbReference type="Proteomes" id="UP000230607">
    <property type="component" value="Chromosome 1"/>
</dbReference>
<proteinExistence type="predicted"/>
<gene>
    <name evidence="1" type="ORF">NCS_11001</name>
</gene>
<organism evidence="1 2">
    <name type="scientific">Candidatus Nitrosotalea okcheonensis</name>
    <dbReference type="NCBI Taxonomy" id="1903276"/>
    <lineage>
        <taxon>Archaea</taxon>
        <taxon>Nitrososphaerota</taxon>
        <taxon>Nitrososphaeria</taxon>
        <taxon>Nitrosotaleales</taxon>
        <taxon>Nitrosotaleaceae</taxon>
        <taxon>Nitrosotalea</taxon>
    </lineage>
</organism>
<protein>
    <submittedName>
        <fullName evidence="1">Uncharacterized protein</fullName>
    </submittedName>
</protein>
<evidence type="ECO:0000313" key="1">
    <source>
        <dbReference type="EMBL" id="SMH71194.1"/>
    </source>
</evidence>
<evidence type="ECO:0000313" key="2">
    <source>
        <dbReference type="Proteomes" id="UP000230607"/>
    </source>
</evidence>
<reference evidence="2" key="1">
    <citation type="submission" date="2017-03" db="EMBL/GenBank/DDBJ databases">
        <authorList>
            <person name="Herbold C."/>
        </authorList>
    </citation>
    <scope>NUCLEOTIDE SEQUENCE [LARGE SCALE GENOMIC DNA]</scope>
</reference>
<keyword evidence="2" id="KW-1185">Reference proteome</keyword>
<dbReference type="EMBL" id="LT841358">
    <property type="protein sequence ID" value="SMH71194.1"/>
    <property type="molecule type" value="Genomic_DNA"/>
</dbReference>
<dbReference type="AlphaFoldDB" id="A0A2H1FEK6"/>
<name>A0A2H1FEK6_9ARCH</name>
<sequence length="63" mass="7095">MMGSLVSKNLGMDKCSSNVFSRVKHLLVYVMETREQFESNSVEGSICSLQTFCNGYDLHTTKI</sequence>